<comment type="caution">
    <text evidence="8">The sequence shown here is derived from an EMBL/GenBank/DDBJ whole genome shotgun (WGS) entry which is preliminary data.</text>
</comment>
<keyword evidence="6" id="KW-0694">RNA-binding</keyword>
<protein>
    <submittedName>
        <fullName evidence="8">Probable mRNA interferase HicA</fullName>
        <ecNumber evidence="8">3.1.-.-</ecNumber>
    </submittedName>
</protein>
<dbReference type="EMBL" id="UAVL01000006">
    <property type="protein sequence ID" value="SQA62663.1"/>
    <property type="molecule type" value="Genomic_DNA"/>
</dbReference>
<dbReference type="GO" id="GO:0016787">
    <property type="term" value="F:hydrolase activity"/>
    <property type="evidence" value="ECO:0007669"/>
    <property type="project" value="UniProtKB-KW"/>
</dbReference>
<evidence type="ECO:0000256" key="2">
    <source>
        <dbReference type="ARBA" id="ARBA00022649"/>
    </source>
</evidence>
<evidence type="ECO:0000256" key="1">
    <source>
        <dbReference type="ARBA" id="ARBA00006620"/>
    </source>
</evidence>
<evidence type="ECO:0000313" key="9">
    <source>
        <dbReference type="Proteomes" id="UP000251313"/>
    </source>
</evidence>
<evidence type="ECO:0000256" key="7">
    <source>
        <dbReference type="ARBA" id="ARBA00023016"/>
    </source>
</evidence>
<dbReference type="Pfam" id="PF07927">
    <property type="entry name" value="HicA_toxin"/>
    <property type="match status" value="1"/>
</dbReference>
<keyword evidence="7" id="KW-0346">Stress response</keyword>
<dbReference type="AlphaFoldDB" id="A0AB38FVK4"/>
<name>A0AB38FVK4_9ENTR</name>
<dbReference type="SUPFAM" id="SSF54786">
    <property type="entry name" value="YcfA/nrd intein domain"/>
    <property type="match status" value="1"/>
</dbReference>
<reference evidence="8 9" key="1">
    <citation type="submission" date="2018-06" db="EMBL/GenBank/DDBJ databases">
        <authorList>
            <consortium name="Pathogen Informatics"/>
            <person name="Doyle S."/>
        </authorList>
    </citation>
    <scope>NUCLEOTIDE SEQUENCE [LARGE SCALE GENOMIC DNA]</scope>
    <source>
        <strain evidence="8 9">NCTC11967</strain>
    </source>
</reference>
<evidence type="ECO:0000256" key="3">
    <source>
        <dbReference type="ARBA" id="ARBA00022722"/>
    </source>
</evidence>
<keyword evidence="5 8" id="KW-0378">Hydrolase</keyword>
<dbReference type="RefSeq" id="WP_038254240.1">
    <property type="nucleotide sequence ID" value="NZ_CAKMYC010000003.1"/>
</dbReference>
<dbReference type="InterPro" id="IPR038570">
    <property type="entry name" value="HicA_sf"/>
</dbReference>
<dbReference type="InterPro" id="IPR012933">
    <property type="entry name" value="HicA_mRNA_interferase"/>
</dbReference>
<dbReference type="EC" id="3.1.-.-" evidence="8"/>
<evidence type="ECO:0000256" key="5">
    <source>
        <dbReference type="ARBA" id="ARBA00022801"/>
    </source>
</evidence>
<keyword evidence="4" id="KW-0255">Endonuclease</keyword>
<organism evidence="8 9">
    <name type="scientific">Yokenella regensburgei</name>
    <dbReference type="NCBI Taxonomy" id="158877"/>
    <lineage>
        <taxon>Bacteria</taxon>
        <taxon>Pseudomonadati</taxon>
        <taxon>Pseudomonadota</taxon>
        <taxon>Gammaproteobacteria</taxon>
        <taxon>Enterobacterales</taxon>
        <taxon>Enterobacteriaceae</taxon>
        <taxon>Yokenella</taxon>
    </lineage>
</organism>
<keyword evidence="2" id="KW-1277">Toxin-antitoxin system</keyword>
<keyword evidence="3" id="KW-0540">Nuclease</keyword>
<dbReference type="GO" id="GO:0003729">
    <property type="term" value="F:mRNA binding"/>
    <property type="evidence" value="ECO:0007669"/>
    <property type="project" value="InterPro"/>
</dbReference>
<proteinExistence type="inferred from homology"/>
<evidence type="ECO:0000256" key="6">
    <source>
        <dbReference type="ARBA" id="ARBA00022884"/>
    </source>
</evidence>
<comment type="similarity">
    <text evidence="1">Belongs to the HicA mRNA interferase family.</text>
</comment>
<dbReference type="Proteomes" id="UP000251313">
    <property type="component" value="Unassembled WGS sequence"/>
</dbReference>
<sequence>MKQREFQRWLARQGATFVDGANHLKVYLNGRQTVMPRHPGKELNSKLRHAIIRQLDIREE</sequence>
<gene>
    <name evidence="8" type="primary">hicA</name>
    <name evidence="8" type="ORF">NCTC11967_01663</name>
</gene>
<evidence type="ECO:0000256" key="4">
    <source>
        <dbReference type="ARBA" id="ARBA00022759"/>
    </source>
</evidence>
<accession>A0AB38FVK4</accession>
<evidence type="ECO:0000313" key="8">
    <source>
        <dbReference type="EMBL" id="SQA62663.1"/>
    </source>
</evidence>
<dbReference type="GO" id="GO:0004519">
    <property type="term" value="F:endonuclease activity"/>
    <property type="evidence" value="ECO:0007669"/>
    <property type="project" value="UniProtKB-KW"/>
</dbReference>
<dbReference type="Gene3D" id="3.30.920.30">
    <property type="entry name" value="Hypothetical protein"/>
    <property type="match status" value="1"/>
</dbReference>